<evidence type="ECO:0000259" key="2">
    <source>
        <dbReference type="Pfam" id="PF04577"/>
    </source>
</evidence>
<dbReference type="OrthoDB" id="288504at2"/>
<sequence length="387" mass="41767">MTSPASVSARSRPRPCASCATRVVPTTCAASSTSKPALPVRPDTPAPPRPASPGVEPTPGKAAAAPGAFAVHLSCANRSGSVEHYYHFYFGFLVPLVLACERLQPRAEVAAIYVRSCAIMDEHLPRLGYSKLRVLPRSAHEALGETDTDAQGLPLKHLRVPGYDGPNAYRFGAIQTATAVLLERLGPAIAQEATTLPIAADGSLKILMFNRQAPQAFYLSAEAEIPGAGTDRRSLPNFPELLQRVRETYPATIEMYPEDHSLAAQAAALRWADVVIGQHGAALGNMVLCDGPTALVEICPHDIADDSGPGKRHFLRLSRLYRMPYVHVAQEHSHAPVAPETILQAIDSLPRPSALRRLVWRAINRGRQLAWQLRYRPPSPSSSSVTG</sequence>
<feature type="compositionally biased region" description="Low complexity" evidence="1">
    <location>
        <begin position="52"/>
        <end position="61"/>
    </location>
</feature>
<dbReference type="AlphaFoldDB" id="A0A4Z0LZ55"/>
<organism evidence="3 4">
    <name type="scientific">Mangrovimicrobium sediminis</name>
    <dbReference type="NCBI Taxonomy" id="2562682"/>
    <lineage>
        <taxon>Bacteria</taxon>
        <taxon>Pseudomonadati</taxon>
        <taxon>Pseudomonadota</taxon>
        <taxon>Gammaproteobacteria</taxon>
        <taxon>Cellvibrionales</taxon>
        <taxon>Halieaceae</taxon>
        <taxon>Mangrovimicrobium</taxon>
    </lineage>
</organism>
<feature type="compositionally biased region" description="Pro residues" evidence="1">
    <location>
        <begin position="42"/>
        <end position="51"/>
    </location>
</feature>
<protein>
    <submittedName>
        <fullName evidence="3">Glycosyltransferase family 61 protein</fullName>
    </submittedName>
</protein>
<dbReference type="EMBL" id="SRLE01000009">
    <property type="protein sequence ID" value="TGD72500.1"/>
    <property type="molecule type" value="Genomic_DNA"/>
</dbReference>
<accession>A0A4Z0LZ55</accession>
<evidence type="ECO:0000313" key="3">
    <source>
        <dbReference type="EMBL" id="TGD72500.1"/>
    </source>
</evidence>
<proteinExistence type="predicted"/>
<feature type="domain" description="Glycosyltransferase 61 catalytic" evidence="2">
    <location>
        <begin position="85"/>
        <end position="295"/>
    </location>
</feature>
<keyword evidence="4" id="KW-1185">Reference proteome</keyword>
<name>A0A4Z0LZ55_9GAMM</name>
<dbReference type="InterPro" id="IPR049625">
    <property type="entry name" value="Glyco_transf_61_cat"/>
</dbReference>
<comment type="caution">
    <text evidence="3">The sequence shown here is derived from an EMBL/GenBank/DDBJ whole genome shotgun (WGS) entry which is preliminary data.</text>
</comment>
<dbReference type="Proteomes" id="UP000298050">
    <property type="component" value="Unassembled WGS sequence"/>
</dbReference>
<reference evidence="3 4" key="1">
    <citation type="submission" date="2019-04" db="EMBL/GenBank/DDBJ databases">
        <title>Taxonomy of novel Haliea sp. from mangrove soil of West Coast of India.</title>
        <authorList>
            <person name="Verma A."/>
            <person name="Kumar P."/>
            <person name="Krishnamurthi S."/>
        </authorList>
    </citation>
    <scope>NUCLEOTIDE SEQUENCE [LARGE SCALE GENOMIC DNA]</scope>
    <source>
        <strain evidence="3 4">SAOS-164</strain>
    </source>
</reference>
<gene>
    <name evidence="3" type="ORF">E4634_13285</name>
</gene>
<evidence type="ECO:0000313" key="4">
    <source>
        <dbReference type="Proteomes" id="UP000298050"/>
    </source>
</evidence>
<evidence type="ECO:0000256" key="1">
    <source>
        <dbReference type="SAM" id="MobiDB-lite"/>
    </source>
</evidence>
<feature type="region of interest" description="Disordered" evidence="1">
    <location>
        <begin position="28"/>
        <end position="61"/>
    </location>
</feature>
<keyword evidence="3" id="KW-0808">Transferase</keyword>
<dbReference type="Pfam" id="PF04577">
    <property type="entry name" value="Glyco_transf_61"/>
    <property type="match status" value="1"/>
</dbReference>
<dbReference type="GO" id="GO:0016757">
    <property type="term" value="F:glycosyltransferase activity"/>
    <property type="evidence" value="ECO:0007669"/>
    <property type="project" value="InterPro"/>
</dbReference>